<organism evidence="2 3">
    <name type="scientific">Trichlorobacter lovleyi (strain ATCC BAA-1151 / DSM 17278 / SZ)</name>
    <name type="common">Geobacter lovleyi</name>
    <dbReference type="NCBI Taxonomy" id="398767"/>
    <lineage>
        <taxon>Bacteria</taxon>
        <taxon>Pseudomonadati</taxon>
        <taxon>Thermodesulfobacteriota</taxon>
        <taxon>Desulfuromonadia</taxon>
        <taxon>Geobacterales</taxon>
        <taxon>Geobacteraceae</taxon>
        <taxon>Trichlorobacter</taxon>
    </lineage>
</organism>
<evidence type="ECO:0000256" key="1">
    <source>
        <dbReference type="HAMAP-Rule" id="MF_02200"/>
    </source>
</evidence>
<dbReference type="GO" id="GO:0005048">
    <property type="term" value="F:signal sequence binding"/>
    <property type="evidence" value="ECO:0007669"/>
    <property type="project" value="UniProtKB-UniRule"/>
</dbReference>
<dbReference type="OrthoDB" id="7306089at2"/>
<proteinExistence type="inferred from homology"/>
<dbReference type="HAMAP" id="MF_02200">
    <property type="entry name" value="NapD"/>
    <property type="match status" value="1"/>
</dbReference>
<comment type="subcellular location">
    <subcellularLocation>
        <location evidence="1">Cytoplasm</location>
    </subcellularLocation>
</comment>
<comment type="subunit">
    <text evidence="1">Interacts with the cytoplasmic NapA precursor.</text>
</comment>
<reference evidence="2 3" key="1">
    <citation type="submission" date="2008-05" db="EMBL/GenBank/DDBJ databases">
        <title>Complete sequence of chromosome of Geobacter lovleyi SZ.</title>
        <authorList>
            <consortium name="US DOE Joint Genome Institute"/>
            <person name="Lucas S."/>
            <person name="Copeland A."/>
            <person name="Lapidus A."/>
            <person name="Glavina del Rio T."/>
            <person name="Dalin E."/>
            <person name="Tice H."/>
            <person name="Bruce D."/>
            <person name="Goodwin L."/>
            <person name="Pitluck S."/>
            <person name="Chertkov O."/>
            <person name="Meincke L."/>
            <person name="Brettin T."/>
            <person name="Detter J.C."/>
            <person name="Han C."/>
            <person name="Tapia R."/>
            <person name="Kuske C.R."/>
            <person name="Schmutz J."/>
            <person name="Larimer F."/>
            <person name="Land M."/>
            <person name="Hauser L."/>
            <person name="Kyrpides N."/>
            <person name="Mikhailova N."/>
            <person name="Sung Y."/>
            <person name="Fletcher K.E."/>
            <person name="Ritalahti K.M."/>
            <person name="Loeffler F.E."/>
            <person name="Richardson P."/>
        </authorList>
    </citation>
    <scope>NUCLEOTIDE SEQUENCE [LARGE SCALE GENOMIC DNA]</scope>
    <source>
        <strain evidence="3">ATCC BAA-1151 / DSM 17278 / SZ</strain>
    </source>
</reference>
<dbReference type="AlphaFoldDB" id="B3E654"/>
<dbReference type="KEGG" id="glo:Glov_1055"/>
<evidence type="ECO:0000313" key="2">
    <source>
        <dbReference type="EMBL" id="ACD94778.1"/>
    </source>
</evidence>
<dbReference type="InterPro" id="IPR005623">
    <property type="entry name" value="Chaperone_NapD_NO3_reduct"/>
</dbReference>
<gene>
    <name evidence="1" type="primary">napD</name>
    <name evidence="2" type="ordered locus">Glov_1055</name>
</gene>
<dbReference type="GO" id="GO:0051224">
    <property type="term" value="P:negative regulation of protein transport"/>
    <property type="evidence" value="ECO:0007669"/>
    <property type="project" value="UniProtKB-UniRule"/>
</dbReference>
<dbReference type="EMBL" id="CP001089">
    <property type="protein sequence ID" value="ACD94778.1"/>
    <property type="molecule type" value="Genomic_DNA"/>
</dbReference>
<comment type="similarity">
    <text evidence="1">Belongs to the NapD family.</text>
</comment>
<sequence length="89" mass="9181">MPVSGVVLSCRPGKETLVAELARLVPGVEVHGALPDGQVIAVIEAASVQAEVDIASQLEQLDAVISVQVAYHNFEDVTQEGGADGTDEA</sequence>
<dbReference type="RefSeq" id="WP_012469128.1">
    <property type="nucleotide sequence ID" value="NC_010814.1"/>
</dbReference>
<comment type="function">
    <text evidence="1">Chaperone for NapA, the catalytic subunit of the periplasmic nitrate reductase. It binds directly and specifically to the twin-arginine signal peptide of NapA, preventing premature interaction with the Tat translocase and premature export.</text>
</comment>
<evidence type="ECO:0000313" key="3">
    <source>
        <dbReference type="Proteomes" id="UP000002420"/>
    </source>
</evidence>
<dbReference type="Pfam" id="PF03927">
    <property type="entry name" value="NapD"/>
    <property type="match status" value="1"/>
</dbReference>
<accession>B3E654</accession>
<dbReference type="GO" id="GO:0005737">
    <property type="term" value="C:cytoplasm"/>
    <property type="evidence" value="ECO:0007669"/>
    <property type="project" value="UniProtKB-SubCell"/>
</dbReference>
<protein>
    <recommendedName>
        <fullName evidence="1">Chaperone NapD</fullName>
    </recommendedName>
    <alternativeName>
        <fullName evidence="1">NapA signal peptide-binding chaperone NapD</fullName>
    </alternativeName>
</protein>
<name>B3E654_TRIL1</name>
<dbReference type="Gene3D" id="3.30.70.920">
    <property type="match status" value="1"/>
</dbReference>
<keyword evidence="1" id="KW-0963">Cytoplasm</keyword>
<keyword evidence="3" id="KW-1185">Reference proteome</keyword>
<dbReference type="HOGENOM" id="CLU_155794_4_0_7"/>
<keyword evidence="1" id="KW-0143">Chaperone</keyword>
<dbReference type="Proteomes" id="UP000002420">
    <property type="component" value="Chromosome"/>
</dbReference>
<dbReference type="STRING" id="398767.Glov_1055"/>